<accession>E1YAQ3</accession>
<sequence>MLLPAAGLSADKSFHGLEERDFSFGYHKVDTELKKGVEIRKYANDTQSAPQESFDMQPVHDNEIFAVFRTDRLEYQTGEGKDTLLWDVQAWVGEDYNKLWFKSEGTWLTGKKKIEEVETELFYSRNIATFWDVQAGVRHDFRPEPDRTFAAFGIQGLAPYWFEVEATAYISEDGDISATIEAEYDLLLTQRLMLQPRFETGIAVQEVEKYGVGQGINDIELGLRLRYEIRREFAPYIGISWSRKLGETADFTRADGEDIEVFSFVVGIKAWF</sequence>
<name>E1YAQ3_9BACT</name>
<dbReference type="GO" id="GO:0009279">
    <property type="term" value="C:cell outer membrane"/>
    <property type="evidence" value="ECO:0007669"/>
    <property type="project" value="InterPro"/>
</dbReference>
<reference evidence="1" key="1">
    <citation type="journal article" date="2011" name="Environ. Microbiol.">
        <title>Genomic insights into the metabolic potential of the polycyclic aromatic hydrocarbon degrading sulfate-reducing Deltaproteobacterium N47.</title>
        <authorList>
            <person name="Bergmann F."/>
            <person name="Selesi D."/>
            <person name="Weinmaier T."/>
            <person name="Tischler P."/>
            <person name="Rattei T."/>
            <person name="Meckenstock R.U."/>
        </authorList>
    </citation>
    <scope>NUCLEOTIDE SEQUENCE</scope>
</reference>
<organism evidence="1">
    <name type="scientific">uncultured Desulfobacterium sp</name>
    <dbReference type="NCBI Taxonomy" id="201089"/>
    <lineage>
        <taxon>Bacteria</taxon>
        <taxon>Pseudomonadati</taxon>
        <taxon>Thermodesulfobacteriota</taxon>
        <taxon>Desulfobacteria</taxon>
        <taxon>Desulfobacterales</taxon>
        <taxon>Desulfobacteriaceae</taxon>
        <taxon>Desulfobacterium</taxon>
        <taxon>environmental samples</taxon>
    </lineage>
</organism>
<gene>
    <name evidence="1" type="ORF">N47_H24690</name>
</gene>
<dbReference type="Pfam" id="PF05275">
    <property type="entry name" value="CopB"/>
    <property type="match status" value="1"/>
</dbReference>
<dbReference type="EMBL" id="FR695866">
    <property type="protein sequence ID" value="CBX27647.1"/>
    <property type="molecule type" value="Genomic_DNA"/>
</dbReference>
<evidence type="ECO:0000313" key="1">
    <source>
        <dbReference type="EMBL" id="CBX27647.1"/>
    </source>
</evidence>
<proteinExistence type="predicted"/>
<protein>
    <submittedName>
        <fullName evidence="1">Copper resistance protein B</fullName>
    </submittedName>
</protein>
<dbReference type="GO" id="GO:0005507">
    <property type="term" value="F:copper ion binding"/>
    <property type="evidence" value="ECO:0007669"/>
    <property type="project" value="InterPro"/>
</dbReference>
<dbReference type="AlphaFoldDB" id="E1YAQ3"/>
<dbReference type="InterPro" id="IPR007939">
    <property type="entry name" value="Cu-R_B_prcur"/>
</dbReference>
<dbReference type="GO" id="GO:0006878">
    <property type="term" value="P:intracellular copper ion homeostasis"/>
    <property type="evidence" value="ECO:0007669"/>
    <property type="project" value="InterPro"/>
</dbReference>